<proteinExistence type="predicted"/>
<dbReference type="Proteomes" id="UP000271227">
    <property type="component" value="Unassembled WGS sequence"/>
</dbReference>
<keyword evidence="6" id="KW-1185">Reference proteome</keyword>
<feature type="domain" description="Saccharopine dehydrogenase NADP binding" evidence="3">
    <location>
        <begin position="4"/>
        <end position="101"/>
    </location>
</feature>
<dbReference type="SUPFAM" id="SSF51735">
    <property type="entry name" value="NAD(P)-binding Rossmann-fold domains"/>
    <property type="match status" value="1"/>
</dbReference>
<protein>
    <submittedName>
        <fullName evidence="5">Saccharopine dehydrogenase-like NADP-dependent oxidoreductase</fullName>
    </submittedName>
</protein>
<name>A0A3M0CVW5_9PROT</name>
<dbReference type="GO" id="GO:0016491">
    <property type="term" value="F:oxidoreductase activity"/>
    <property type="evidence" value="ECO:0007669"/>
    <property type="project" value="UniProtKB-KW"/>
</dbReference>
<evidence type="ECO:0000313" key="6">
    <source>
        <dbReference type="Proteomes" id="UP000271227"/>
    </source>
</evidence>
<evidence type="ECO:0000313" key="5">
    <source>
        <dbReference type="EMBL" id="RMB07813.1"/>
    </source>
</evidence>
<dbReference type="InterPro" id="IPR032095">
    <property type="entry name" value="Sacchrp_dh-like_C"/>
</dbReference>
<dbReference type="InterPro" id="IPR005097">
    <property type="entry name" value="Sacchrp_dh_NADP-bd"/>
</dbReference>
<gene>
    <name evidence="5" type="ORF">BXY39_1904</name>
</gene>
<reference evidence="5 6" key="1">
    <citation type="submission" date="2018-10" db="EMBL/GenBank/DDBJ databases">
        <title>Genomic Encyclopedia of Archaeal and Bacterial Type Strains, Phase II (KMG-II): from individual species to whole genera.</title>
        <authorList>
            <person name="Goeker M."/>
        </authorList>
    </citation>
    <scope>NUCLEOTIDE SEQUENCE [LARGE SCALE GENOMIC DNA]</scope>
    <source>
        <strain evidence="5 6">DSM 25217</strain>
    </source>
</reference>
<dbReference type="Gene3D" id="3.40.50.720">
    <property type="entry name" value="NAD(P)-binding Rossmann-like Domain"/>
    <property type="match status" value="1"/>
</dbReference>
<dbReference type="EMBL" id="REFR01000011">
    <property type="protein sequence ID" value="RMB07813.1"/>
    <property type="molecule type" value="Genomic_DNA"/>
</dbReference>
<accession>A0A3M0CVW5</accession>
<dbReference type="Pfam" id="PF03435">
    <property type="entry name" value="Sacchrp_dh_NADP"/>
    <property type="match status" value="1"/>
</dbReference>
<evidence type="ECO:0000256" key="2">
    <source>
        <dbReference type="SAM" id="MobiDB-lite"/>
    </source>
</evidence>
<organism evidence="5 6">
    <name type="scientific">Eilatimonas milleporae</name>
    <dbReference type="NCBI Taxonomy" id="911205"/>
    <lineage>
        <taxon>Bacteria</taxon>
        <taxon>Pseudomonadati</taxon>
        <taxon>Pseudomonadota</taxon>
        <taxon>Alphaproteobacteria</taxon>
        <taxon>Kordiimonadales</taxon>
        <taxon>Kordiimonadaceae</taxon>
        <taxon>Eilatimonas</taxon>
    </lineage>
</organism>
<dbReference type="SUPFAM" id="SSF55347">
    <property type="entry name" value="Glyceraldehyde-3-phosphate dehydrogenase-like, C-terminal domain"/>
    <property type="match status" value="1"/>
</dbReference>
<dbReference type="InterPro" id="IPR051168">
    <property type="entry name" value="AASS"/>
</dbReference>
<dbReference type="OrthoDB" id="9769367at2"/>
<keyword evidence="1" id="KW-0560">Oxidoreductase</keyword>
<dbReference type="Gene3D" id="3.30.360.10">
    <property type="entry name" value="Dihydrodipicolinate Reductase, domain 2"/>
    <property type="match status" value="1"/>
</dbReference>
<evidence type="ECO:0000259" key="4">
    <source>
        <dbReference type="Pfam" id="PF16653"/>
    </source>
</evidence>
<feature type="region of interest" description="Disordered" evidence="2">
    <location>
        <begin position="367"/>
        <end position="401"/>
    </location>
</feature>
<dbReference type="AlphaFoldDB" id="A0A3M0CVW5"/>
<dbReference type="InterPro" id="IPR036291">
    <property type="entry name" value="NAD(P)-bd_dom_sf"/>
</dbReference>
<evidence type="ECO:0000256" key="1">
    <source>
        <dbReference type="ARBA" id="ARBA00023002"/>
    </source>
</evidence>
<dbReference type="Pfam" id="PF16653">
    <property type="entry name" value="Sacchrp_dh_C"/>
    <property type="match status" value="1"/>
</dbReference>
<evidence type="ECO:0000259" key="3">
    <source>
        <dbReference type="Pfam" id="PF03435"/>
    </source>
</evidence>
<feature type="domain" description="Saccharopine dehydrogenase-like C-terminal" evidence="4">
    <location>
        <begin position="126"/>
        <end position="347"/>
    </location>
</feature>
<sequence length="401" mass="43647">MTPVLLIGAGKIGEMIATMLAESGDYQVTVADRDEDALGRLMNHLPADMPVVPRTLDVENDAALSGALSGQYAVLSATPYHLNRSIAPAAKKAGVHYLDLTEDVRSTRLVKDLAADGGTAFIPQCGLAPGFISIVAHDLTKHFDTLHNVHMRVGALPVYPSNALKYNLTWSTDGLINEYCNPCEAIVDGSLREVPPLEEIEHFSLDGMEYEAFNTSGGLGTLCETLDGRVQNLNYRTVRYPGHRDIVKLLLQDLRLAERRDVLKDIFEHALPMTLQDVVLIFVTVSGYREGRFMQETFAHKVYAREVVGRRYSAIQITTASGICAMLDMLHEGQLPAGGFVRQEDAGLKAFLENRFGAAYGVAADGTATGGAPSDAHGGQPHGRDTQEGFPWRKAPQRQTG</sequence>
<dbReference type="PANTHER" id="PTHR11133:SF22">
    <property type="entry name" value="ALPHA-AMINOADIPIC SEMIALDEHYDE SYNTHASE, MITOCHONDRIAL"/>
    <property type="match status" value="1"/>
</dbReference>
<comment type="caution">
    <text evidence="5">The sequence shown here is derived from an EMBL/GenBank/DDBJ whole genome shotgun (WGS) entry which is preliminary data.</text>
</comment>
<dbReference type="InParanoid" id="A0A3M0CVW5"/>
<dbReference type="RefSeq" id="WP_121938966.1">
    <property type="nucleotide sequence ID" value="NZ_REFR01000011.1"/>
</dbReference>
<dbReference type="PANTHER" id="PTHR11133">
    <property type="entry name" value="SACCHAROPINE DEHYDROGENASE"/>
    <property type="match status" value="1"/>
</dbReference>